<feature type="non-terminal residue" evidence="1">
    <location>
        <position position="45"/>
    </location>
</feature>
<accession>A0A0V0SP30</accession>
<feature type="non-terminal residue" evidence="1">
    <location>
        <position position="1"/>
    </location>
</feature>
<name>A0A0V0SP30_9BILA</name>
<sequence length="45" mass="5334">LLVQFVNFRSNSLSFHPVTDKTTCDRVVLDLLFLRRTCRFFVLCL</sequence>
<proteinExistence type="predicted"/>
<evidence type="ECO:0000313" key="2">
    <source>
        <dbReference type="Proteomes" id="UP000055048"/>
    </source>
</evidence>
<reference evidence="1 2" key="1">
    <citation type="submission" date="2015-01" db="EMBL/GenBank/DDBJ databases">
        <title>Evolution of Trichinella species and genotypes.</title>
        <authorList>
            <person name="Korhonen P.K."/>
            <person name="Edoardo P."/>
            <person name="Giuseppe L.R."/>
            <person name="Gasser R.B."/>
        </authorList>
    </citation>
    <scope>NUCLEOTIDE SEQUENCE [LARGE SCALE GENOMIC DNA]</scope>
    <source>
        <strain evidence="1">ISS417</strain>
    </source>
</reference>
<dbReference type="Proteomes" id="UP000055048">
    <property type="component" value="Unassembled WGS sequence"/>
</dbReference>
<dbReference type="EMBL" id="JYDJ01004603">
    <property type="protein sequence ID" value="KRX28440.1"/>
    <property type="molecule type" value="Genomic_DNA"/>
</dbReference>
<protein>
    <submittedName>
        <fullName evidence="1">Uncharacterized protein</fullName>
    </submittedName>
</protein>
<comment type="caution">
    <text evidence="1">The sequence shown here is derived from an EMBL/GenBank/DDBJ whole genome shotgun (WGS) entry which is preliminary data.</text>
</comment>
<keyword evidence="2" id="KW-1185">Reference proteome</keyword>
<organism evidence="1 2">
    <name type="scientific">Trichinella murrelli</name>
    <dbReference type="NCBI Taxonomy" id="144512"/>
    <lineage>
        <taxon>Eukaryota</taxon>
        <taxon>Metazoa</taxon>
        <taxon>Ecdysozoa</taxon>
        <taxon>Nematoda</taxon>
        <taxon>Enoplea</taxon>
        <taxon>Dorylaimia</taxon>
        <taxon>Trichinellida</taxon>
        <taxon>Trichinellidae</taxon>
        <taxon>Trichinella</taxon>
    </lineage>
</organism>
<dbReference type="AlphaFoldDB" id="A0A0V0SP30"/>
<gene>
    <name evidence="1" type="ORF">T05_5228</name>
</gene>
<evidence type="ECO:0000313" key="1">
    <source>
        <dbReference type="EMBL" id="KRX28440.1"/>
    </source>
</evidence>